<dbReference type="EMBL" id="CNFT01001449">
    <property type="protein sequence ID" value="CKT30905.1"/>
    <property type="molecule type" value="Genomic_DNA"/>
</dbReference>
<accession>A0A655ANB2</accession>
<dbReference type="AlphaFoldDB" id="A0A655ANB2"/>
<evidence type="ECO:0000313" key="2">
    <source>
        <dbReference type="EMBL" id="CKT30905.1"/>
    </source>
</evidence>
<dbReference type="Proteomes" id="UP000050164">
    <property type="component" value="Unassembled WGS sequence"/>
</dbReference>
<gene>
    <name evidence="2" type="ORF">ERS027659_04230</name>
</gene>
<protein>
    <submittedName>
        <fullName evidence="2">Uncharacterized protein</fullName>
    </submittedName>
</protein>
<feature type="region of interest" description="Disordered" evidence="1">
    <location>
        <begin position="63"/>
        <end position="82"/>
    </location>
</feature>
<sequence>MIEAAFGPADGVLRASGEPLRQACCGGEHIVVVDADGDQTDAFGLLPGQRLAGQQVVLGLGHADQQGPADRRVIPRGDPEFGVPIDDLRGAARHRNVGEQRDNQTRTDGRAPNRRHHRLVEVDQVEHQVAGLAHDAQPALVVADGFGDQVETAAGGKGLAFTADQDHAHGRVAIDHRPDVGKVAVHVRPDRVQPGGVQHQLQHAFVTRLVVDFAAQAGEVVVGNWHWVDVTQVRGGGRGSIEFDEYPSRPSAVAVSGRRHRPQAQPGAGVVHAAGRALVARIPGAARAVQHAGGLFRTGRGL</sequence>
<evidence type="ECO:0000256" key="1">
    <source>
        <dbReference type="SAM" id="MobiDB-lite"/>
    </source>
</evidence>
<feature type="region of interest" description="Disordered" evidence="1">
    <location>
        <begin position="90"/>
        <end position="111"/>
    </location>
</feature>
<evidence type="ECO:0000313" key="3">
    <source>
        <dbReference type="Proteomes" id="UP000050164"/>
    </source>
</evidence>
<dbReference type="PROSITE" id="PS00626">
    <property type="entry name" value="RCC1_2"/>
    <property type="match status" value="1"/>
</dbReference>
<name>A0A655ANB2_MYCTX</name>
<feature type="compositionally biased region" description="Basic and acidic residues" evidence="1">
    <location>
        <begin position="69"/>
        <end position="79"/>
    </location>
</feature>
<dbReference type="InterPro" id="IPR000408">
    <property type="entry name" value="Reg_chr_condens"/>
</dbReference>
<reference evidence="2 3" key="1">
    <citation type="submission" date="2015-03" db="EMBL/GenBank/DDBJ databases">
        <authorList>
            <consortium name="Pathogen Informatics"/>
        </authorList>
    </citation>
    <scope>NUCLEOTIDE SEQUENCE [LARGE SCALE GENOMIC DNA]</scope>
    <source>
        <strain evidence="2 3">Bir 185</strain>
    </source>
</reference>
<proteinExistence type="predicted"/>
<organism evidence="2 3">
    <name type="scientific">Mycobacterium tuberculosis</name>
    <dbReference type="NCBI Taxonomy" id="1773"/>
    <lineage>
        <taxon>Bacteria</taxon>
        <taxon>Bacillati</taxon>
        <taxon>Actinomycetota</taxon>
        <taxon>Actinomycetes</taxon>
        <taxon>Mycobacteriales</taxon>
        <taxon>Mycobacteriaceae</taxon>
        <taxon>Mycobacterium</taxon>
        <taxon>Mycobacterium tuberculosis complex</taxon>
    </lineage>
</organism>